<evidence type="ECO:0000256" key="10">
    <source>
        <dbReference type="SAM" id="Phobius"/>
    </source>
</evidence>
<dbReference type="Gene3D" id="3.40.50.300">
    <property type="entry name" value="P-loop containing nucleotide triphosphate hydrolases"/>
    <property type="match status" value="1"/>
</dbReference>
<keyword evidence="8 10" id="KW-0472">Membrane</keyword>
<accession>Q602C5</accession>
<dbReference type="Pfam" id="PF02687">
    <property type="entry name" value="FtsX"/>
    <property type="match status" value="1"/>
</dbReference>
<dbReference type="Proteomes" id="UP000006822">
    <property type="component" value="Chromosome"/>
</dbReference>
<evidence type="ECO:0000313" key="12">
    <source>
        <dbReference type="EMBL" id="AAV27688.1"/>
    </source>
</evidence>
<dbReference type="InterPro" id="IPR050153">
    <property type="entry name" value="Metal_Ion_Import_ABC"/>
</dbReference>
<evidence type="ECO:0000256" key="5">
    <source>
        <dbReference type="ARBA" id="ARBA00022741"/>
    </source>
</evidence>
<protein>
    <submittedName>
        <fullName evidence="12">ABC transporter ATP binding protein</fullName>
    </submittedName>
</protein>
<keyword evidence="4 10" id="KW-0812">Transmembrane</keyword>
<reference evidence="12 13" key="1">
    <citation type="journal article" date="2004" name="J. Bacteriol.">
        <title>The genome sequence of Mycoplasma hyopneumoniae strain 232, the agent of swine mycoplasmosis.</title>
        <authorList>
            <person name="Minion F.C."/>
            <person name="Lefkowitz E.J."/>
            <person name="Madsen M.L."/>
            <person name="Cleary B.J."/>
            <person name="Swartzell S.M."/>
            <person name="Mahairas G.G."/>
        </authorList>
    </citation>
    <scope>NUCLEOTIDE SEQUENCE [LARGE SCALE GENOMIC DNA]</scope>
    <source>
        <strain evidence="12 13">232</strain>
    </source>
</reference>
<proteinExistence type="inferred from homology"/>
<sequence>MIKIINLSKKITSKLIFENLNIEIPSNKITFVVGESGVGKSTLINLIAGFTAKDEGEIRFFKEGKEEKNPLIDVVFQDFNLIENLSVKNNILIGNNIIKREFDQVLLEKSANFLNIENKKLNQQVKDLSGGEKQRVAILRAFSRNSDFILLDEPTGNLDEENAVAVFESLKKLSKNKTILIASRNLKLAKKYAKQIIHIKNNSVEIENFEKNEENISKKFTFVSKIEQKPINFLKNLRTSFLLSLSNFKSKIITTIFLFFAFFAAIFMMVLSLCLFLKVQTGNVDKILEYQLDSILIRKKTGGNFLPSELEKIQKTDKNVVKIIPFYKQPYMFFSYENDENYKVNYDIDFVDESEFFSKRLKNKIGEFQGRWIRNENEMVISAEYANHLKIKNPIGKKIKFSNNFNKGELLIVGLNNSLNNQKRNLSFLHYNLIKSQLKKNKQIYDENNQIFPFLEIEDLEDISIGNKNYYEDQPEISKFKLLEGSLPKNSSQITISSTLRDFLNSKKFPIIGNVISSVSKNNGEKFFFKIVGVFNHNNQKNEINQNNFNQNNLNDTKNIANAGVIFHHSIIEKSKTFRPLFLKVFFNYKNLDKNIANFLNYYPKYEEIEKNNDKFIGEIIARHIIIYVITIILLIILLIGIIFYSINLTSSGKRIIGVLKVLGAKTWQIISYNLITYFFIAVLFLVLGIIVTTTIIPKIYQLITEQDVFSPSISQIIFYFLPIWLLIFSIFFITLVVFTQLQHKKSIEILLKNEHIRKN</sequence>
<dbReference type="eggNOG" id="COG1136">
    <property type="taxonomic scope" value="Bacteria"/>
</dbReference>
<dbReference type="InterPro" id="IPR003838">
    <property type="entry name" value="ABC3_permease_C"/>
</dbReference>
<feature type="transmembrane region" description="Helical" evidence="10">
    <location>
        <begin position="675"/>
        <end position="697"/>
    </location>
</feature>
<dbReference type="GO" id="GO:0016887">
    <property type="term" value="F:ATP hydrolysis activity"/>
    <property type="evidence" value="ECO:0007669"/>
    <property type="project" value="InterPro"/>
</dbReference>
<dbReference type="AlphaFoldDB" id="Q602C5"/>
<feature type="transmembrane region" description="Helical" evidence="10">
    <location>
        <begin position="717"/>
        <end position="739"/>
    </location>
</feature>
<dbReference type="GO" id="GO:0005886">
    <property type="term" value="C:plasma membrane"/>
    <property type="evidence" value="ECO:0007669"/>
    <property type="project" value="UniProtKB-SubCell"/>
</dbReference>
<feature type="domain" description="ABC transporter" evidence="11">
    <location>
        <begin position="2"/>
        <end position="226"/>
    </location>
</feature>
<dbReference type="InterPro" id="IPR003593">
    <property type="entry name" value="AAA+_ATPase"/>
</dbReference>
<dbReference type="GO" id="GO:0005524">
    <property type="term" value="F:ATP binding"/>
    <property type="evidence" value="ECO:0007669"/>
    <property type="project" value="UniProtKB-KW"/>
</dbReference>
<dbReference type="SUPFAM" id="SSF52540">
    <property type="entry name" value="P-loop containing nucleoside triphosphate hydrolases"/>
    <property type="match status" value="1"/>
</dbReference>
<evidence type="ECO:0000256" key="9">
    <source>
        <dbReference type="ARBA" id="ARBA00038388"/>
    </source>
</evidence>
<organism evidence="12 13">
    <name type="scientific">Mesomycoplasma hyopneumoniae (strain 232)</name>
    <name type="common">Mycoplasma hyopneumoniae</name>
    <dbReference type="NCBI Taxonomy" id="295358"/>
    <lineage>
        <taxon>Bacteria</taxon>
        <taxon>Bacillati</taxon>
        <taxon>Mycoplasmatota</taxon>
        <taxon>Mycoplasmoidales</taxon>
        <taxon>Metamycoplasmataceae</taxon>
        <taxon>Mesomycoplasma</taxon>
    </lineage>
</organism>
<dbReference type="RefSeq" id="WP_011205864.1">
    <property type="nucleotide sequence ID" value="NC_006360.1"/>
</dbReference>
<gene>
    <name evidence="12" type="ordered locus">mhp025</name>
</gene>
<evidence type="ECO:0000256" key="2">
    <source>
        <dbReference type="ARBA" id="ARBA00022448"/>
    </source>
</evidence>
<evidence type="ECO:0000256" key="3">
    <source>
        <dbReference type="ARBA" id="ARBA00022475"/>
    </source>
</evidence>
<evidence type="ECO:0000256" key="4">
    <source>
        <dbReference type="ARBA" id="ARBA00022692"/>
    </source>
</evidence>
<dbReference type="HOGENOM" id="CLU_026850_0_0_14"/>
<feature type="transmembrane region" description="Helical" evidence="10">
    <location>
        <begin position="256"/>
        <end position="279"/>
    </location>
</feature>
<evidence type="ECO:0000313" key="13">
    <source>
        <dbReference type="Proteomes" id="UP000006822"/>
    </source>
</evidence>
<keyword evidence="6" id="KW-0067">ATP-binding</keyword>
<evidence type="ECO:0000256" key="1">
    <source>
        <dbReference type="ARBA" id="ARBA00004429"/>
    </source>
</evidence>
<evidence type="ECO:0000259" key="11">
    <source>
        <dbReference type="PROSITE" id="PS50893"/>
    </source>
</evidence>
<keyword evidence="3" id="KW-1003">Cell membrane</keyword>
<keyword evidence="2" id="KW-0813">Transport</keyword>
<evidence type="ECO:0000256" key="7">
    <source>
        <dbReference type="ARBA" id="ARBA00022989"/>
    </source>
</evidence>
<dbReference type="PANTHER" id="PTHR42734">
    <property type="entry name" value="METAL TRANSPORT SYSTEM ATP-BINDING PROTEIN TM_0124-RELATED"/>
    <property type="match status" value="1"/>
</dbReference>
<dbReference type="PhylomeDB" id="Q602C5"/>
<keyword evidence="5" id="KW-0547">Nucleotide-binding</keyword>
<dbReference type="PROSITE" id="PS50893">
    <property type="entry name" value="ABC_TRANSPORTER_2"/>
    <property type="match status" value="1"/>
</dbReference>
<keyword evidence="7 10" id="KW-1133">Transmembrane helix</keyword>
<evidence type="ECO:0000256" key="8">
    <source>
        <dbReference type="ARBA" id="ARBA00023136"/>
    </source>
</evidence>
<dbReference type="InterPro" id="IPR003439">
    <property type="entry name" value="ABC_transporter-like_ATP-bd"/>
</dbReference>
<dbReference type="SMART" id="SM00382">
    <property type="entry name" value="AAA"/>
    <property type="match status" value="1"/>
</dbReference>
<dbReference type="KEGG" id="mhy:mhp025"/>
<name>Q602C5_MESH2</name>
<dbReference type="PANTHER" id="PTHR42734:SF17">
    <property type="entry name" value="METAL TRANSPORT SYSTEM ATP-BINDING PROTEIN TM_0124-RELATED"/>
    <property type="match status" value="1"/>
</dbReference>
<evidence type="ECO:0000256" key="6">
    <source>
        <dbReference type="ARBA" id="ARBA00022840"/>
    </source>
</evidence>
<comment type="similarity">
    <text evidence="9">Belongs to the ABC transporter superfamily. Macrolide exporter (TC 3.A.1.122) family.</text>
</comment>
<feature type="transmembrane region" description="Helical" evidence="10">
    <location>
        <begin position="625"/>
        <end position="647"/>
    </location>
</feature>
<dbReference type="Pfam" id="PF00005">
    <property type="entry name" value="ABC_tran"/>
    <property type="match status" value="1"/>
</dbReference>
<dbReference type="InterPro" id="IPR017871">
    <property type="entry name" value="ABC_transporter-like_CS"/>
</dbReference>
<dbReference type="EMBL" id="AE017332">
    <property type="protein sequence ID" value="AAV27688.1"/>
    <property type="molecule type" value="Genomic_DNA"/>
</dbReference>
<dbReference type="InterPro" id="IPR027417">
    <property type="entry name" value="P-loop_NTPase"/>
</dbReference>
<dbReference type="PROSITE" id="PS00211">
    <property type="entry name" value="ABC_TRANSPORTER_1"/>
    <property type="match status" value="1"/>
</dbReference>
<comment type="subcellular location">
    <subcellularLocation>
        <location evidence="1">Cell inner membrane</location>
        <topology evidence="1">Multi-pass membrane protein</topology>
    </subcellularLocation>
</comment>